<dbReference type="Proteomes" id="UP001293718">
    <property type="component" value="Unassembled WGS sequence"/>
</dbReference>
<dbReference type="EC" id="2.4.2.4" evidence="4"/>
<dbReference type="InterPro" id="IPR017459">
    <property type="entry name" value="Glycosyl_Trfase_fam3_N_dom"/>
</dbReference>
<dbReference type="Pfam" id="PF02885">
    <property type="entry name" value="Glycos_trans_3N"/>
    <property type="match status" value="1"/>
</dbReference>
<dbReference type="InterPro" id="IPR036320">
    <property type="entry name" value="Glycosyl_Trfase_fam3_N_dom_sf"/>
</dbReference>
<evidence type="ECO:0000256" key="1">
    <source>
        <dbReference type="ARBA" id="ARBA00022676"/>
    </source>
</evidence>
<dbReference type="PANTHER" id="PTHR10515">
    <property type="entry name" value="THYMIDINE PHOSPHORYLASE"/>
    <property type="match status" value="1"/>
</dbReference>
<name>A0ABU5IQA3_9BURK</name>
<evidence type="ECO:0000256" key="4">
    <source>
        <dbReference type="HAMAP-Rule" id="MF_00703"/>
    </source>
</evidence>
<comment type="catalytic activity">
    <reaction evidence="3 4">
        <text>thymidine + phosphate = 2-deoxy-alpha-D-ribose 1-phosphate + thymine</text>
        <dbReference type="Rhea" id="RHEA:16037"/>
        <dbReference type="ChEBI" id="CHEBI:17748"/>
        <dbReference type="ChEBI" id="CHEBI:17821"/>
        <dbReference type="ChEBI" id="CHEBI:43474"/>
        <dbReference type="ChEBI" id="CHEBI:57259"/>
        <dbReference type="EC" id="2.4.2.4"/>
    </reaction>
</comment>
<dbReference type="RefSeq" id="WP_322468342.1">
    <property type="nucleotide sequence ID" value="NZ_JAXOJX010000095.1"/>
</dbReference>
<dbReference type="EMBL" id="JAXOJX010000095">
    <property type="protein sequence ID" value="MDZ5461076.1"/>
    <property type="molecule type" value="Genomic_DNA"/>
</dbReference>
<keyword evidence="1 4" id="KW-0328">Glycosyltransferase</keyword>
<sequence length="509" mass="52886">MSCLMPGGPAGAPALRVVRMGIDTSQEFVIYMPREGPVCCAEGFTALSRVELRLRGRSLIATLNVVDGGRLAPDEAGLSNSAWQALGARPGDDVDVAHAPVLESMSRVRAKIYGHRLDAASLAAIVGDVAAGRYPDVHIAAFLTACAGGRMDVQETIELTRAMVEVGECLAWPGAVTGDKHCVGGLPGNRTTPIVVAIAAAAGLVVPKTSSRAITSPAGTADVMETMAPVALDLPTLRRVVSREGGCLAWGGALALSPADDVLIRVERPLDLDSDAQLVASVLSKKIAAGSTHVLLDVPVGPTAKVRGEADFVRLKALLEVVAQAHGLHARVLRSDGTQPVGRGMGPALEAHDVLAVLQGRADAPADLRDKGVALAAALLEFCGRVPAGEGPAVAARLLAQGAAWRKFLAICEAQGGFREPPRAALREPALAQWSGRVTAMDSRRLARLAALAGAPNVAVAGLELHVKLGQRVAVGQPLLTLHAQARGELDYARQYLAASAVFTVEREE</sequence>
<keyword evidence="2 4" id="KW-0808">Transferase</keyword>
<gene>
    <name evidence="6" type="ORF">SM757_31330</name>
</gene>
<dbReference type="NCBIfam" id="TIGR02645">
    <property type="entry name" value="ARCH_P_rylase"/>
    <property type="match status" value="1"/>
</dbReference>
<dbReference type="InterPro" id="IPR013466">
    <property type="entry name" value="Thymidine/AMP_Pase"/>
</dbReference>
<comment type="caution">
    <text evidence="6">The sequence shown here is derived from an EMBL/GenBank/DDBJ whole genome shotgun (WGS) entry which is preliminary data.</text>
</comment>
<evidence type="ECO:0000259" key="5">
    <source>
        <dbReference type="SMART" id="SM00941"/>
    </source>
</evidence>
<dbReference type="SUPFAM" id="SSF54680">
    <property type="entry name" value="Pyrimidine nucleoside phosphorylase C-terminal domain"/>
    <property type="match status" value="1"/>
</dbReference>
<dbReference type="HAMAP" id="MF_00703">
    <property type="entry name" value="Thymid_phosp_2"/>
    <property type="match status" value="1"/>
</dbReference>
<dbReference type="Pfam" id="PF07831">
    <property type="entry name" value="PYNP_C"/>
    <property type="match status" value="1"/>
</dbReference>
<accession>A0ABU5IQA3</accession>
<dbReference type="SUPFAM" id="SSF52418">
    <property type="entry name" value="Nucleoside phosphorylase/phosphoribosyltransferase catalytic domain"/>
    <property type="match status" value="1"/>
</dbReference>
<protein>
    <recommendedName>
        <fullName evidence="4">Putative thymidine phosphorylase</fullName>
        <ecNumber evidence="4">2.4.2.4</ecNumber>
    </recommendedName>
    <alternativeName>
        <fullName evidence="4">TdRPase</fullName>
    </alternativeName>
</protein>
<organism evidence="6 7">
    <name type="scientific">Azohydromonas lata</name>
    <dbReference type="NCBI Taxonomy" id="45677"/>
    <lineage>
        <taxon>Bacteria</taxon>
        <taxon>Pseudomonadati</taxon>
        <taxon>Pseudomonadota</taxon>
        <taxon>Betaproteobacteria</taxon>
        <taxon>Burkholderiales</taxon>
        <taxon>Sphaerotilaceae</taxon>
        <taxon>Azohydromonas</taxon>
    </lineage>
</organism>
<dbReference type="Gene3D" id="1.20.970.50">
    <property type="match status" value="1"/>
</dbReference>
<feature type="domain" description="Pyrimidine nucleoside phosphorylase C-terminal" evidence="5">
    <location>
        <begin position="437"/>
        <end position="503"/>
    </location>
</feature>
<dbReference type="SMART" id="SM00941">
    <property type="entry name" value="PYNP_C"/>
    <property type="match status" value="1"/>
</dbReference>
<reference evidence="6 7" key="1">
    <citation type="submission" date="2023-11" db="EMBL/GenBank/DDBJ databases">
        <title>Draft genome of Azohydromonas lata strain H1 (DSM1123), a polyhydroxyalkanoate producer.</title>
        <authorList>
            <person name="Traversa D."/>
            <person name="D'Addabbo P."/>
            <person name="Pazzani C."/>
            <person name="Manzari C."/>
            <person name="Chiara M."/>
            <person name="Scrascia M."/>
        </authorList>
    </citation>
    <scope>NUCLEOTIDE SEQUENCE [LARGE SCALE GENOMIC DNA]</scope>
    <source>
        <strain evidence="6 7">H1</strain>
    </source>
</reference>
<dbReference type="InterPro" id="IPR017872">
    <property type="entry name" value="Pyrmidine_PPase_CS"/>
</dbReference>
<dbReference type="InterPro" id="IPR013102">
    <property type="entry name" value="PYNP_C"/>
</dbReference>
<dbReference type="InterPro" id="IPR000312">
    <property type="entry name" value="Glycosyl_Trfase_fam3"/>
</dbReference>
<dbReference type="PANTHER" id="PTHR10515:SF0">
    <property type="entry name" value="THYMIDINE PHOSPHORYLASE"/>
    <property type="match status" value="1"/>
</dbReference>
<dbReference type="InterPro" id="IPR036566">
    <property type="entry name" value="PYNP-like_C_sf"/>
</dbReference>
<dbReference type="InterPro" id="IPR035902">
    <property type="entry name" value="Nuc_phospho_transferase"/>
</dbReference>
<dbReference type="PROSITE" id="PS00647">
    <property type="entry name" value="THYMID_PHOSPHORYLASE"/>
    <property type="match status" value="1"/>
</dbReference>
<dbReference type="InterPro" id="IPR028579">
    <property type="entry name" value="Thym_Pase_Put"/>
</dbReference>
<dbReference type="Gene3D" id="3.90.1170.30">
    <property type="entry name" value="Pyrimidine nucleoside phosphorylase-like, C-terminal domain"/>
    <property type="match status" value="1"/>
</dbReference>
<dbReference type="Gene3D" id="3.40.1030.10">
    <property type="entry name" value="Nucleoside phosphorylase/phosphoribosyltransferase catalytic domain"/>
    <property type="match status" value="1"/>
</dbReference>
<evidence type="ECO:0000256" key="3">
    <source>
        <dbReference type="ARBA" id="ARBA00048550"/>
    </source>
</evidence>
<evidence type="ECO:0000313" key="6">
    <source>
        <dbReference type="EMBL" id="MDZ5461076.1"/>
    </source>
</evidence>
<evidence type="ECO:0000256" key="2">
    <source>
        <dbReference type="ARBA" id="ARBA00022679"/>
    </source>
</evidence>
<evidence type="ECO:0000313" key="7">
    <source>
        <dbReference type="Proteomes" id="UP001293718"/>
    </source>
</evidence>
<dbReference type="SUPFAM" id="SSF47648">
    <property type="entry name" value="Nucleoside phosphorylase/phosphoribosyltransferase N-terminal domain"/>
    <property type="match status" value="1"/>
</dbReference>
<keyword evidence="7" id="KW-1185">Reference proteome</keyword>
<proteinExistence type="inferred from homology"/>
<dbReference type="Pfam" id="PF00591">
    <property type="entry name" value="Glycos_transf_3"/>
    <property type="match status" value="1"/>
</dbReference>
<dbReference type="InterPro" id="IPR000053">
    <property type="entry name" value="Thymidine/pyrmidine_PPase"/>
</dbReference>
<comment type="similarity">
    <text evidence="4">Belongs to the thymidine/pyrimidine-nucleoside phosphorylase family. Type 2 subfamily.</text>
</comment>
<dbReference type="NCBIfam" id="NF003338">
    <property type="entry name" value="PRK04350.1"/>
    <property type="match status" value="1"/>
</dbReference>